<proteinExistence type="predicted"/>
<dbReference type="PROSITE" id="PS50110">
    <property type="entry name" value="RESPONSE_REGULATORY"/>
    <property type="match status" value="1"/>
</dbReference>
<dbReference type="GO" id="GO:0000156">
    <property type="term" value="F:phosphorelay response regulator activity"/>
    <property type="evidence" value="ECO:0007669"/>
    <property type="project" value="TreeGrafter"/>
</dbReference>
<dbReference type="SUPFAM" id="SSF52172">
    <property type="entry name" value="CheY-like"/>
    <property type="match status" value="1"/>
</dbReference>
<evidence type="ECO:0000259" key="5">
    <source>
        <dbReference type="PROSITE" id="PS50110"/>
    </source>
</evidence>
<dbReference type="HOGENOM" id="CLU_1178894_0_0_7"/>
<dbReference type="AlphaFoldDB" id="E1WZJ2"/>
<dbReference type="Proteomes" id="UP000008963">
    <property type="component" value="Chromosome"/>
</dbReference>
<feature type="domain" description="Response regulatory" evidence="5">
    <location>
        <begin position="5"/>
        <end position="122"/>
    </location>
</feature>
<accession>E1WZJ2</accession>
<protein>
    <submittedName>
        <fullName evidence="6">Response regulator protein</fullName>
    </submittedName>
</protein>
<dbReference type="EMBL" id="FQ312005">
    <property type="protein sequence ID" value="CBW26178.1"/>
    <property type="molecule type" value="Genomic_DNA"/>
</dbReference>
<dbReference type="OrthoDB" id="5293754at2"/>
<dbReference type="Gene3D" id="3.40.50.2300">
    <property type="match status" value="1"/>
</dbReference>
<dbReference type="CDD" id="cd17574">
    <property type="entry name" value="REC_OmpR"/>
    <property type="match status" value="1"/>
</dbReference>
<organism evidence="6 7">
    <name type="scientific">Halobacteriovorax marinus (strain ATCC BAA-682 / DSM 15412 / SJ)</name>
    <name type="common">Bacteriovorax marinus</name>
    <dbReference type="NCBI Taxonomy" id="862908"/>
    <lineage>
        <taxon>Bacteria</taxon>
        <taxon>Pseudomonadati</taxon>
        <taxon>Bdellovibrionota</taxon>
        <taxon>Bacteriovoracia</taxon>
        <taxon>Bacteriovoracales</taxon>
        <taxon>Halobacteriovoraceae</taxon>
        <taxon>Halobacteriovorax</taxon>
    </lineage>
</organism>
<gene>
    <name evidence="6" type="ordered locus">BMS_1306</name>
</gene>
<name>E1WZJ2_HALMS</name>
<dbReference type="Pfam" id="PF00072">
    <property type="entry name" value="Response_reg"/>
    <property type="match status" value="1"/>
</dbReference>
<dbReference type="GO" id="GO:0006355">
    <property type="term" value="P:regulation of DNA-templated transcription"/>
    <property type="evidence" value="ECO:0007669"/>
    <property type="project" value="TreeGrafter"/>
</dbReference>
<keyword evidence="3" id="KW-0238">DNA-binding</keyword>
<dbReference type="KEGG" id="bmx:BMS_1306"/>
<dbReference type="SMART" id="SM00448">
    <property type="entry name" value="REC"/>
    <property type="match status" value="1"/>
</dbReference>
<dbReference type="InterPro" id="IPR039420">
    <property type="entry name" value="WalR-like"/>
</dbReference>
<dbReference type="eggNOG" id="COG0745">
    <property type="taxonomic scope" value="Bacteria"/>
</dbReference>
<evidence type="ECO:0000313" key="7">
    <source>
        <dbReference type="Proteomes" id="UP000008963"/>
    </source>
</evidence>
<dbReference type="PATRIC" id="fig|862908.3.peg.1243"/>
<evidence type="ECO:0000256" key="2">
    <source>
        <dbReference type="ARBA" id="ARBA00023012"/>
    </source>
</evidence>
<evidence type="ECO:0000256" key="1">
    <source>
        <dbReference type="ARBA" id="ARBA00022553"/>
    </source>
</evidence>
<dbReference type="InterPro" id="IPR001789">
    <property type="entry name" value="Sig_transdc_resp-reg_receiver"/>
</dbReference>
<evidence type="ECO:0000256" key="3">
    <source>
        <dbReference type="ARBA" id="ARBA00023125"/>
    </source>
</evidence>
<keyword evidence="1 4" id="KW-0597">Phosphoprotein</keyword>
<evidence type="ECO:0000256" key="4">
    <source>
        <dbReference type="PROSITE-ProRule" id="PRU00169"/>
    </source>
</evidence>
<dbReference type="GO" id="GO:0000976">
    <property type="term" value="F:transcription cis-regulatory region binding"/>
    <property type="evidence" value="ECO:0007669"/>
    <property type="project" value="TreeGrafter"/>
</dbReference>
<dbReference type="RefSeq" id="WP_014243962.1">
    <property type="nucleotide sequence ID" value="NC_016620.1"/>
</dbReference>
<reference evidence="7" key="1">
    <citation type="journal article" date="2013" name="ISME J.">
        <title>A small predatory core genome in the divergent marine Bacteriovorax marinus SJ and the terrestrial Bdellovibrio bacteriovorus.</title>
        <authorList>
            <person name="Crossman L.C."/>
            <person name="Chen H."/>
            <person name="Cerdeno-Tarraga A.M."/>
            <person name="Brooks K."/>
            <person name="Quail M.A."/>
            <person name="Pineiro S.A."/>
            <person name="Hobley L."/>
            <person name="Sockett R.E."/>
            <person name="Bentley S.D."/>
            <person name="Parkhill J."/>
            <person name="Williams H.N."/>
            <person name="Stine O.C."/>
        </authorList>
    </citation>
    <scope>NUCLEOTIDE SEQUENCE [LARGE SCALE GENOMIC DNA]</scope>
    <source>
        <strain evidence="7">ATCC BAA-682 / DSM 15412 / SJ</strain>
    </source>
</reference>
<feature type="modified residue" description="4-aspartylphosphate" evidence="4">
    <location>
        <position position="54"/>
    </location>
</feature>
<dbReference type="InterPro" id="IPR011006">
    <property type="entry name" value="CheY-like_superfamily"/>
</dbReference>
<evidence type="ECO:0000313" key="6">
    <source>
        <dbReference type="EMBL" id="CBW26178.1"/>
    </source>
</evidence>
<dbReference type="PANTHER" id="PTHR48111">
    <property type="entry name" value="REGULATOR OF RPOS"/>
    <property type="match status" value="1"/>
</dbReference>
<dbReference type="GO" id="GO:0032993">
    <property type="term" value="C:protein-DNA complex"/>
    <property type="evidence" value="ECO:0007669"/>
    <property type="project" value="TreeGrafter"/>
</dbReference>
<keyword evidence="7" id="KW-1185">Reference proteome</keyword>
<dbReference type="GO" id="GO:0005829">
    <property type="term" value="C:cytosol"/>
    <property type="evidence" value="ECO:0007669"/>
    <property type="project" value="TreeGrafter"/>
</dbReference>
<dbReference type="STRING" id="862908.BMS_1306"/>
<keyword evidence="2" id="KW-0902">Two-component regulatory system</keyword>
<dbReference type="PANTHER" id="PTHR48111:SF40">
    <property type="entry name" value="PHOSPHATE REGULON TRANSCRIPTIONAL REGULATORY PROTEIN PHOB"/>
    <property type="match status" value="1"/>
</dbReference>
<sequence length="235" mass="26994">MDKKKILTIDDDRDINVFLKDILAAEEYFVRTTLTAPEFFEEFNKFIPDLCIIDLNLEASKGAGYEILRAIRKKFGNQIKIVIVSRRFAEEDIQKGLDLGADDYITKPLDKTTVQCKINAVLGDMYKESSSLPYFAVPATARESYIELDLDVTSLYEEGATFKSYNFISKGNKIRMSGELFKRLSGRDFVYATIESCTREEDSIGYLISVKFDFDDEELMKNIRKFLLKIPISQD</sequence>